<sequence length="312" mass="35117">MPRASQSQTGPLTRVLRLRLKDKHAAALREKSYWVNMVWNYCNDLSFKVWERERRFMSGYDFAKYTKGAGKAGIPLHSQTIQAISEEFAARRKQSKKLKLRWRVSEDARGRWYINISVKVGRPAASRMERSIGIDLGLKDFASTSDGEVIDAQHIYRDAEARLAAAQRAGKKKIVRNIHAKTANKRRDFNHKLSARLVVGHGAIFVGNVNAGALAKTRMAKSVSDAGWSQFRTMLSYKCDSAGVWFDEVHEAYSTQDCSACFARSGPKGLQDLGVREWTCLECGEHHHRDVNAAKNILRRGRATLVVGIPVL</sequence>
<dbReference type="AlphaFoldDB" id="A0A418XQY4"/>
<reference evidence="8 9" key="1">
    <citation type="submission" date="2018-09" db="EMBL/GenBank/DDBJ databases">
        <authorList>
            <person name="Zhu H."/>
        </authorList>
    </citation>
    <scope>NUCLEOTIDE SEQUENCE [LARGE SCALE GENOMIC DNA]</scope>
    <source>
        <strain evidence="8 9">K1S02-61</strain>
    </source>
</reference>
<dbReference type="InterPro" id="IPR051399">
    <property type="entry name" value="RNA-guided_DNA_endo/Transpos"/>
</dbReference>
<feature type="domain" description="Cas12f1-like TNB" evidence="7">
    <location>
        <begin position="228"/>
        <end position="297"/>
    </location>
</feature>
<dbReference type="PANTHER" id="PTHR30405:SF25">
    <property type="entry name" value="RNA-GUIDED DNA ENDONUCLEASE INSQ-RELATED"/>
    <property type="match status" value="1"/>
</dbReference>
<dbReference type="GO" id="GO:0003677">
    <property type="term" value="F:DNA binding"/>
    <property type="evidence" value="ECO:0007669"/>
    <property type="project" value="UniProtKB-KW"/>
</dbReference>
<dbReference type="Pfam" id="PF01385">
    <property type="entry name" value="OrfB_IS605"/>
    <property type="match status" value="1"/>
</dbReference>
<comment type="similarity">
    <text evidence="1">In the C-terminal section; belongs to the transposase 35 family.</text>
</comment>
<dbReference type="PANTHER" id="PTHR30405">
    <property type="entry name" value="TRANSPOSASE"/>
    <property type="match status" value="1"/>
</dbReference>
<dbReference type="GO" id="GO:0006310">
    <property type="term" value="P:DNA recombination"/>
    <property type="evidence" value="ECO:0007669"/>
    <property type="project" value="UniProtKB-KW"/>
</dbReference>
<dbReference type="GO" id="GO:0032196">
    <property type="term" value="P:transposition"/>
    <property type="evidence" value="ECO:0007669"/>
    <property type="project" value="UniProtKB-KW"/>
</dbReference>
<feature type="domain" description="Probable transposase IS891/IS1136/IS1341" evidence="6">
    <location>
        <begin position="116"/>
        <end position="216"/>
    </location>
</feature>
<evidence type="ECO:0000259" key="6">
    <source>
        <dbReference type="Pfam" id="PF01385"/>
    </source>
</evidence>
<keyword evidence="3" id="KW-0815">Transposition</keyword>
<comment type="caution">
    <text evidence="8">The sequence shown here is derived from an EMBL/GenBank/DDBJ whole genome shotgun (WGS) entry which is preliminary data.</text>
</comment>
<name>A0A418XQY4_9BURK</name>
<gene>
    <name evidence="8" type="ORF">D3872_15760</name>
</gene>
<dbReference type="Pfam" id="PF07282">
    <property type="entry name" value="Cas12f1-like_TNB"/>
    <property type="match status" value="1"/>
</dbReference>
<keyword evidence="4" id="KW-0238">DNA-binding</keyword>
<dbReference type="OrthoDB" id="8739617at2"/>
<dbReference type="Proteomes" id="UP000284006">
    <property type="component" value="Unassembled WGS sequence"/>
</dbReference>
<dbReference type="InterPro" id="IPR010095">
    <property type="entry name" value="Cas12f1-like_TNB"/>
</dbReference>
<dbReference type="InterPro" id="IPR001959">
    <property type="entry name" value="Transposase"/>
</dbReference>
<evidence type="ECO:0000256" key="5">
    <source>
        <dbReference type="ARBA" id="ARBA00023172"/>
    </source>
</evidence>
<comment type="similarity">
    <text evidence="2">In the N-terminal section; belongs to the transposase 2 family.</text>
</comment>
<evidence type="ECO:0000313" key="9">
    <source>
        <dbReference type="Proteomes" id="UP000284006"/>
    </source>
</evidence>
<evidence type="ECO:0000259" key="7">
    <source>
        <dbReference type="Pfam" id="PF07282"/>
    </source>
</evidence>
<organism evidence="8 9">
    <name type="scientific">Massilia cavernae</name>
    <dbReference type="NCBI Taxonomy" id="2320864"/>
    <lineage>
        <taxon>Bacteria</taxon>
        <taxon>Pseudomonadati</taxon>
        <taxon>Pseudomonadota</taxon>
        <taxon>Betaproteobacteria</taxon>
        <taxon>Burkholderiales</taxon>
        <taxon>Oxalobacteraceae</taxon>
        <taxon>Telluria group</taxon>
        <taxon>Massilia</taxon>
    </lineage>
</organism>
<keyword evidence="5" id="KW-0233">DNA recombination</keyword>
<accession>A0A418XQY4</accession>
<evidence type="ECO:0000256" key="3">
    <source>
        <dbReference type="ARBA" id="ARBA00022578"/>
    </source>
</evidence>
<evidence type="ECO:0000313" key="8">
    <source>
        <dbReference type="EMBL" id="RJG14914.1"/>
    </source>
</evidence>
<proteinExistence type="inferred from homology"/>
<dbReference type="EMBL" id="QYUP01000123">
    <property type="protein sequence ID" value="RJG14914.1"/>
    <property type="molecule type" value="Genomic_DNA"/>
</dbReference>
<evidence type="ECO:0000256" key="2">
    <source>
        <dbReference type="ARBA" id="ARBA00011044"/>
    </source>
</evidence>
<evidence type="ECO:0000256" key="1">
    <source>
        <dbReference type="ARBA" id="ARBA00008761"/>
    </source>
</evidence>
<protein>
    <submittedName>
        <fullName evidence="8">Transposase</fullName>
    </submittedName>
</protein>
<evidence type="ECO:0000256" key="4">
    <source>
        <dbReference type="ARBA" id="ARBA00023125"/>
    </source>
</evidence>
<dbReference type="NCBIfam" id="NF040570">
    <property type="entry name" value="guided_TnpB"/>
    <property type="match status" value="1"/>
</dbReference>
<keyword evidence="9" id="KW-1185">Reference proteome</keyword>